<dbReference type="AlphaFoldDB" id="A0A2T1FKK9"/>
<feature type="transmembrane region" description="Helical" evidence="1">
    <location>
        <begin position="105"/>
        <end position="124"/>
    </location>
</feature>
<dbReference type="InterPro" id="IPR016923">
    <property type="entry name" value="UCP029509"/>
</dbReference>
<reference evidence="3 4" key="1">
    <citation type="submission" date="2018-03" db="EMBL/GenBank/DDBJ databases">
        <title>The ancient ancestry and fast evolution of plastids.</title>
        <authorList>
            <person name="Moore K.R."/>
            <person name="Magnabosco C."/>
            <person name="Momper L."/>
            <person name="Gold D.A."/>
            <person name="Bosak T."/>
            <person name="Fournier G.P."/>
        </authorList>
    </citation>
    <scope>NUCLEOTIDE SEQUENCE [LARGE SCALE GENOMIC DNA]</scope>
    <source>
        <strain evidence="3 4">CCALA 037</strain>
    </source>
</reference>
<feature type="transmembrane region" description="Helical" evidence="1">
    <location>
        <begin position="39"/>
        <end position="60"/>
    </location>
</feature>
<evidence type="ECO:0000259" key="2">
    <source>
        <dbReference type="Pfam" id="PF09990"/>
    </source>
</evidence>
<sequence>MTQTPTPSVPPFIESDEREFLDSGIPSTVAVAKHPLHPLIVTFPIAFLTAAAGADVGYWLTGDNFWARAAIWLIGAGFISGLVAALTGMLDFLRIDRVKKHSAGWIHMVGNVTALALTLVNWYIRWDNVEGAILPVGIIISIVVASLLGITGWFGAELIYRHKISVIGASPRQEA</sequence>
<keyword evidence="1" id="KW-0812">Transmembrane</keyword>
<accession>A0A2T1FKK9</accession>
<proteinExistence type="predicted"/>
<keyword evidence="1" id="KW-0472">Membrane</keyword>
<evidence type="ECO:0000313" key="3">
    <source>
        <dbReference type="EMBL" id="PSB45534.1"/>
    </source>
</evidence>
<comment type="caution">
    <text evidence="3">The sequence shown here is derived from an EMBL/GenBank/DDBJ whole genome shotgun (WGS) entry which is preliminary data.</text>
</comment>
<keyword evidence="4" id="KW-1185">Reference proteome</keyword>
<dbReference type="InterPro" id="IPR019251">
    <property type="entry name" value="DUF2231_TM"/>
</dbReference>
<feature type="transmembrane region" description="Helical" evidence="1">
    <location>
        <begin position="136"/>
        <end position="156"/>
    </location>
</feature>
<feature type="transmembrane region" description="Helical" evidence="1">
    <location>
        <begin position="66"/>
        <end position="93"/>
    </location>
</feature>
<name>A0A2T1FKK9_9CYAN</name>
<dbReference type="RefSeq" id="WP_106311412.1">
    <property type="nucleotide sequence ID" value="NZ_PVWO01000498.1"/>
</dbReference>
<keyword evidence="1" id="KW-1133">Transmembrane helix</keyword>
<dbReference type="PIRSF" id="PIRSF029509">
    <property type="entry name" value="UCP029509"/>
    <property type="match status" value="1"/>
</dbReference>
<feature type="domain" description="DUF2231" evidence="2">
    <location>
        <begin position="33"/>
        <end position="166"/>
    </location>
</feature>
<dbReference type="EMBL" id="PVWO01000498">
    <property type="protein sequence ID" value="PSB45534.1"/>
    <property type="molecule type" value="Genomic_DNA"/>
</dbReference>
<dbReference type="Pfam" id="PF09990">
    <property type="entry name" value="DUF2231"/>
    <property type="match status" value="1"/>
</dbReference>
<gene>
    <name evidence="3" type="ORF">C7B77_25180</name>
</gene>
<evidence type="ECO:0000256" key="1">
    <source>
        <dbReference type="SAM" id="Phobius"/>
    </source>
</evidence>
<dbReference type="OrthoDB" id="2873672at2"/>
<organism evidence="3 4">
    <name type="scientific">Chamaesiphon polymorphus CCALA 037</name>
    <dbReference type="NCBI Taxonomy" id="2107692"/>
    <lineage>
        <taxon>Bacteria</taxon>
        <taxon>Bacillati</taxon>
        <taxon>Cyanobacteriota</taxon>
        <taxon>Cyanophyceae</taxon>
        <taxon>Gomontiellales</taxon>
        <taxon>Chamaesiphonaceae</taxon>
        <taxon>Chamaesiphon</taxon>
    </lineage>
</organism>
<dbReference type="Proteomes" id="UP000238937">
    <property type="component" value="Unassembled WGS sequence"/>
</dbReference>
<protein>
    <recommendedName>
        <fullName evidence="2">DUF2231 domain-containing protein</fullName>
    </recommendedName>
</protein>
<evidence type="ECO:0000313" key="4">
    <source>
        <dbReference type="Proteomes" id="UP000238937"/>
    </source>
</evidence>